<keyword evidence="1" id="KW-0812">Transmembrane</keyword>
<dbReference type="RefSeq" id="WP_204747268.1">
    <property type="nucleotide sequence ID" value="NZ_CP069188.1"/>
</dbReference>
<sequence>MSDTTANRNRSAWTKRWLPPDLAAVVVATLLVIVAAFAPVIRETPLRVPLGIVFVLFVPGYALIAALFPERNRVAVAGADGDDADDATGGRGTRILGAGTGLDSVDRLSLSVLASVILVSTVGVAIHYTPWPIQAGPVVAVVAVATMLLAWIAARRRRALAPSVAFAVPVERWRSTVRGAVRDPDSRADVVLTGLLVLAVGIALASVGFAAVGPGFGGADEAEGHSALFLEQDGDLLTNGSAALEADNATNVTVGVENNEGKAVDYTVVAIAQQLEDDGESVSVANETELDRRGVEVDDGETRRLEYELESAAVTDAADDARVVWLLYSGEVPDDPSPETAEAYVTLSLSNESAGADESDG</sequence>
<name>A0A8T8DYS5_9EURY</name>
<evidence type="ECO:0000256" key="1">
    <source>
        <dbReference type="SAM" id="Phobius"/>
    </source>
</evidence>
<feature type="domain" description="DUF1616" evidence="2">
    <location>
        <begin position="25"/>
        <end position="347"/>
    </location>
</feature>
<reference evidence="3 4" key="1">
    <citation type="submission" date="2021-01" db="EMBL/GenBank/DDBJ databases">
        <title>Genome Sequence and Methylation Pattern of Haloterrigena salifodinae BOL5-1, An Extremely Halophilic Archaeon from a Bolivian Salt Mine.</title>
        <authorList>
            <person name="DasSarma P."/>
            <person name="Anton B.P."/>
            <person name="DasSarma S.L."/>
            <person name="von Ehrenheim H.A.L."/>
            <person name="Martinez F.L."/>
            <person name="Guzman D."/>
            <person name="Roberts R.J."/>
            <person name="DasSarma S."/>
        </authorList>
    </citation>
    <scope>NUCLEOTIDE SEQUENCE [LARGE SCALE GENOMIC DNA]</scope>
    <source>
        <strain evidence="3 4">BOL5-1</strain>
    </source>
</reference>
<feature type="transmembrane region" description="Helical" evidence="1">
    <location>
        <begin position="190"/>
        <end position="212"/>
    </location>
</feature>
<protein>
    <submittedName>
        <fullName evidence="3">DUF1616 domain-containing protein</fullName>
    </submittedName>
</protein>
<gene>
    <name evidence="3" type="ORF">JMJ58_16300</name>
</gene>
<dbReference type="Pfam" id="PF07760">
    <property type="entry name" value="DUF1616"/>
    <property type="match status" value="1"/>
</dbReference>
<feature type="transmembrane region" description="Helical" evidence="1">
    <location>
        <begin position="21"/>
        <end position="42"/>
    </location>
</feature>
<keyword evidence="4" id="KW-1185">Reference proteome</keyword>
<dbReference type="GeneID" id="62876718"/>
<organism evidence="3 4">
    <name type="scientific">Haloterrigena salifodinae</name>
    <dbReference type="NCBI Taxonomy" id="2675099"/>
    <lineage>
        <taxon>Archaea</taxon>
        <taxon>Methanobacteriati</taxon>
        <taxon>Methanobacteriota</taxon>
        <taxon>Stenosarchaea group</taxon>
        <taxon>Halobacteria</taxon>
        <taxon>Halobacteriales</taxon>
        <taxon>Natrialbaceae</taxon>
        <taxon>Haloterrigena</taxon>
    </lineage>
</organism>
<dbReference type="Proteomes" id="UP000637819">
    <property type="component" value="Chromosome"/>
</dbReference>
<dbReference type="AlphaFoldDB" id="A0A8T8DYS5"/>
<feature type="transmembrane region" description="Helical" evidence="1">
    <location>
        <begin position="108"/>
        <end position="129"/>
    </location>
</feature>
<evidence type="ECO:0000259" key="2">
    <source>
        <dbReference type="Pfam" id="PF07760"/>
    </source>
</evidence>
<dbReference type="InterPro" id="IPR011674">
    <property type="entry name" value="DUF1616"/>
</dbReference>
<evidence type="ECO:0000313" key="4">
    <source>
        <dbReference type="Proteomes" id="UP000637819"/>
    </source>
</evidence>
<dbReference type="KEGG" id="hsal:JMJ58_16300"/>
<dbReference type="EMBL" id="CP069188">
    <property type="protein sequence ID" value="QRV14482.1"/>
    <property type="molecule type" value="Genomic_DNA"/>
</dbReference>
<feature type="transmembrane region" description="Helical" evidence="1">
    <location>
        <begin position="135"/>
        <end position="154"/>
    </location>
</feature>
<dbReference type="OrthoDB" id="82282at2157"/>
<proteinExistence type="predicted"/>
<keyword evidence="1" id="KW-0472">Membrane</keyword>
<keyword evidence="1" id="KW-1133">Transmembrane helix</keyword>
<accession>A0A8T8DYS5</accession>
<feature type="transmembrane region" description="Helical" evidence="1">
    <location>
        <begin position="48"/>
        <end position="68"/>
    </location>
</feature>
<evidence type="ECO:0000313" key="3">
    <source>
        <dbReference type="EMBL" id="QRV14482.1"/>
    </source>
</evidence>